<sequence>MTGVQGRTPVVGIAKECTAAPVIATEAECGEFCVGAVGSLNEWPDSGEQRCLKPRRLYRRSTEQMDSVWIKRLNDVLPVECDRAIHIYIKYNQYVCGYEVTACWMPFDASNCETGRLFMNFHPISGGRDFQYVNTNKYTNPILIDIAFDKESQGHRDGDVYYFDYVHPTDSVNKEYYPDSPLGYYTPFQFFDVDFDGENELLVNDFGQSQQGNSYEVFDITPTGLWRKDYIPFSKIDNETAFYSKIKTIVLYAHDGIYDSSRSVFRRCQNQKQKTLDVPNKLANATSGWLLKEYNSQGKTDFELIAVQQIFSTREQGCNRNRDSIYVYGVSDEELKLLQKKKSAGYITGSFEIYNPISLSFCYKQRIHGFRVEGRLMSFDTPQGMGNQLEGACLLTFYNDSIGCRYDIFCEHYCDENSTPGWYDESGEYIFNPEVRGAEGILLFDYEAGQEAPFLFEDVDFDGMAEILIRRTSPLRHSVHYYEVYKLIGKRGFVMLTYPPFDGFYCDHCTWDEVSQEQNTITRSYRDEEIMFRFQRGTGISRFNFPYAVDTIKVAF</sequence>
<dbReference type="EMBL" id="DWYR01000008">
    <property type="protein sequence ID" value="HJA98380.1"/>
    <property type="molecule type" value="Genomic_DNA"/>
</dbReference>
<protein>
    <submittedName>
        <fullName evidence="1">Uncharacterized protein</fullName>
    </submittedName>
</protein>
<proteinExistence type="predicted"/>
<evidence type="ECO:0000313" key="1">
    <source>
        <dbReference type="EMBL" id="HJA98380.1"/>
    </source>
</evidence>
<reference evidence="1" key="1">
    <citation type="journal article" date="2021" name="PeerJ">
        <title>Extensive microbial diversity within the chicken gut microbiome revealed by metagenomics and culture.</title>
        <authorList>
            <person name="Gilroy R."/>
            <person name="Ravi A."/>
            <person name="Getino M."/>
            <person name="Pursley I."/>
            <person name="Horton D.L."/>
            <person name="Alikhan N.F."/>
            <person name="Baker D."/>
            <person name="Gharbi K."/>
            <person name="Hall N."/>
            <person name="Watson M."/>
            <person name="Adriaenssens E.M."/>
            <person name="Foster-Nyarko E."/>
            <person name="Jarju S."/>
            <person name="Secka A."/>
            <person name="Antonio M."/>
            <person name="Oren A."/>
            <person name="Chaudhuri R.R."/>
            <person name="La Ragione R."/>
            <person name="Hildebrand F."/>
            <person name="Pallen M.J."/>
        </authorList>
    </citation>
    <scope>NUCLEOTIDE SEQUENCE</scope>
    <source>
        <strain evidence="1">CHK169-11906</strain>
    </source>
</reference>
<reference evidence="1" key="2">
    <citation type="submission" date="2021-04" db="EMBL/GenBank/DDBJ databases">
        <authorList>
            <person name="Gilroy R."/>
        </authorList>
    </citation>
    <scope>NUCLEOTIDE SEQUENCE</scope>
    <source>
        <strain evidence="1">CHK169-11906</strain>
    </source>
</reference>
<dbReference type="Proteomes" id="UP000824259">
    <property type="component" value="Unassembled WGS sequence"/>
</dbReference>
<evidence type="ECO:0000313" key="2">
    <source>
        <dbReference type="Proteomes" id="UP000824259"/>
    </source>
</evidence>
<name>A0A9D2L3U2_9BACT</name>
<organism evidence="1 2">
    <name type="scientific">Candidatus Alistipes avicola</name>
    <dbReference type="NCBI Taxonomy" id="2838432"/>
    <lineage>
        <taxon>Bacteria</taxon>
        <taxon>Pseudomonadati</taxon>
        <taxon>Bacteroidota</taxon>
        <taxon>Bacteroidia</taxon>
        <taxon>Bacteroidales</taxon>
        <taxon>Rikenellaceae</taxon>
        <taxon>Alistipes</taxon>
    </lineage>
</organism>
<accession>A0A9D2L3U2</accession>
<comment type="caution">
    <text evidence="1">The sequence shown here is derived from an EMBL/GenBank/DDBJ whole genome shotgun (WGS) entry which is preliminary data.</text>
</comment>
<dbReference type="AlphaFoldDB" id="A0A9D2L3U2"/>
<gene>
    <name evidence="1" type="ORF">H9779_02105</name>
</gene>